<dbReference type="Proteomes" id="UP000636709">
    <property type="component" value="Unassembled WGS sequence"/>
</dbReference>
<feature type="region of interest" description="Disordered" evidence="1">
    <location>
        <begin position="203"/>
        <end position="239"/>
    </location>
</feature>
<dbReference type="EMBL" id="JACEFO010001646">
    <property type="protein sequence ID" value="KAF8727099.1"/>
    <property type="molecule type" value="Genomic_DNA"/>
</dbReference>
<gene>
    <name evidence="4" type="ORF">HU200_019604</name>
</gene>
<accession>A0A835F3V8</accession>
<dbReference type="Pfam" id="PF13968">
    <property type="entry name" value="DUF4220"/>
    <property type="match status" value="1"/>
</dbReference>
<feature type="domain" description="DUF4220" evidence="3">
    <location>
        <begin position="49"/>
        <end position="378"/>
    </location>
</feature>
<organism evidence="4 5">
    <name type="scientific">Digitaria exilis</name>
    <dbReference type="NCBI Taxonomy" id="1010633"/>
    <lineage>
        <taxon>Eukaryota</taxon>
        <taxon>Viridiplantae</taxon>
        <taxon>Streptophyta</taxon>
        <taxon>Embryophyta</taxon>
        <taxon>Tracheophyta</taxon>
        <taxon>Spermatophyta</taxon>
        <taxon>Magnoliopsida</taxon>
        <taxon>Liliopsida</taxon>
        <taxon>Poales</taxon>
        <taxon>Poaceae</taxon>
        <taxon>PACMAD clade</taxon>
        <taxon>Panicoideae</taxon>
        <taxon>Panicodae</taxon>
        <taxon>Paniceae</taxon>
        <taxon>Anthephorinae</taxon>
        <taxon>Digitaria</taxon>
    </lineage>
</organism>
<sequence length="807" mass="91594">MGLTSAVHWWEESQMRVLVLGSLFVQFLLFIFSFMRRLAIPGWMRFIMWMAYLAGDALAIYALATLFNRHKPQDQDHGRSLLEVVWAPILLTHLGGVDGITAYNIEDNELWSRHLVTAVSQVTVAIYVFCKSWPGGGDKRLLQAAILLFISGVVKCLAKPWSLKRASINSLVSLSEAGRTTGKQNEGRPIQEYVEQTKAFVRQHEDDEGDHPPSQQQGADEDRKKLKERRRERQREESKRDKILRGEACKLFVDLSSPYPHRLSILKYFWVLSKQKAFRSVRTGLASAFLLLYTRVKTAAAAHIPMGTAGLEIVSGSDAVEYVCCRCIYSLRLLPWAAIGLFHNSHRQDYNDIDVKITYAIFCCTAILESYSTFPIMFYGAPSNTGPFMLSADQWPMTVAQYNLIGYFARNKKHSKLMRTVSLFGCKEFLDQRWCMRSCLSSYRITELVLRYLKAGWKEKIQDADSYRKFNDSRGHWALKGNQDLGWSIKGPFDESFLLWHIATDFCFFSSSVSEHKCAFASDTVSDQGTRSKCGELAACKAVQCRQMSNYMTYLLFVNPEMLLPGTRRNLFTAAYKELEKILDDGNPSQQNPQTQSQRKPAPVKEREIMERLITTMKDKTREVSEEELNKGSEEGSNGSSKGSCIHGAWTLAQGLLKLKKASEQESKGVSKGSFIDDAWTLAQVLLKLNNDEMWQVIQGVWVEMLCFSAGRCRGYLHAKALSSGGEFLSYIWLLMSYMGMETFTERLQREEELPSRQEENNDANPPASNARNSMASSIPRIHNRTAPSTSDLHIDMALVEDISTYS</sequence>
<keyword evidence="2" id="KW-0812">Transmembrane</keyword>
<feature type="region of interest" description="Disordered" evidence="1">
    <location>
        <begin position="584"/>
        <end position="643"/>
    </location>
</feature>
<proteinExistence type="predicted"/>
<comment type="caution">
    <text evidence="4">The sequence shown here is derived from an EMBL/GenBank/DDBJ whole genome shotgun (WGS) entry which is preliminary data.</text>
</comment>
<feature type="transmembrane region" description="Helical" evidence="2">
    <location>
        <begin position="15"/>
        <end position="34"/>
    </location>
</feature>
<dbReference type="InterPro" id="IPR025315">
    <property type="entry name" value="DUF4220"/>
</dbReference>
<feature type="compositionally biased region" description="Basic and acidic residues" evidence="1">
    <location>
        <begin position="220"/>
        <end position="239"/>
    </location>
</feature>
<feature type="region of interest" description="Disordered" evidence="1">
    <location>
        <begin position="750"/>
        <end position="774"/>
    </location>
</feature>
<evidence type="ECO:0000313" key="5">
    <source>
        <dbReference type="Proteomes" id="UP000636709"/>
    </source>
</evidence>
<evidence type="ECO:0000313" key="4">
    <source>
        <dbReference type="EMBL" id="KAF8727099.1"/>
    </source>
</evidence>
<reference evidence="4" key="1">
    <citation type="submission" date="2020-07" db="EMBL/GenBank/DDBJ databases">
        <title>Genome sequence and genetic diversity analysis of an under-domesticated orphan crop, white fonio (Digitaria exilis).</title>
        <authorList>
            <person name="Bennetzen J.L."/>
            <person name="Chen S."/>
            <person name="Ma X."/>
            <person name="Wang X."/>
            <person name="Yssel A.E.J."/>
            <person name="Chaluvadi S.R."/>
            <person name="Johnson M."/>
            <person name="Gangashetty P."/>
            <person name="Hamidou F."/>
            <person name="Sanogo M.D."/>
            <person name="Zwaenepoel A."/>
            <person name="Wallace J."/>
            <person name="Van De Peer Y."/>
            <person name="Van Deynze A."/>
        </authorList>
    </citation>
    <scope>NUCLEOTIDE SEQUENCE</scope>
    <source>
        <tissue evidence="4">Leaves</tissue>
    </source>
</reference>
<dbReference type="PANTHER" id="PTHR31325">
    <property type="entry name" value="OS01G0798800 PROTEIN-RELATED"/>
    <property type="match status" value="1"/>
</dbReference>
<feature type="compositionally biased region" description="Basic and acidic residues" evidence="1">
    <location>
        <begin position="750"/>
        <end position="760"/>
    </location>
</feature>
<evidence type="ECO:0000256" key="2">
    <source>
        <dbReference type="SAM" id="Phobius"/>
    </source>
</evidence>
<dbReference type="InterPro" id="IPR007658">
    <property type="entry name" value="DUF594"/>
</dbReference>
<dbReference type="Pfam" id="PF04578">
    <property type="entry name" value="DUF594"/>
    <property type="match status" value="1"/>
</dbReference>
<keyword evidence="2" id="KW-1133">Transmembrane helix</keyword>
<name>A0A835F3V8_9POAL</name>
<protein>
    <recommendedName>
        <fullName evidence="3">DUF4220 domain-containing protein</fullName>
    </recommendedName>
</protein>
<dbReference type="OrthoDB" id="587263at2759"/>
<feature type="compositionally biased region" description="Low complexity" evidence="1">
    <location>
        <begin position="587"/>
        <end position="598"/>
    </location>
</feature>
<keyword evidence="5" id="KW-1185">Reference proteome</keyword>
<feature type="compositionally biased region" description="Basic and acidic residues" evidence="1">
    <location>
        <begin position="603"/>
        <end position="634"/>
    </location>
</feature>
<keyword evidence="2" id="KW-0472">Membrane</keyword>
<feature type="compositionally biased region" description="Polar residues" evidence="1">
    <location>
        <begin position="763"/>
        <end position="774"/>
    </location>
</feature>
<evidence type="ECO:0000259" key="3">
    <source>
        <dbReference type="Pfam" id="PF13968"/>
    </source>
</evidence>
<feature type="transmembrane region" description="Helical" evidence="2">
    <location>
        <begin position="46"/>
        <end position="64"/>
    </location>
</feature>
<evidence type="ECO:0000256" key="1">
    <source>
        <dbReference type="SAM" id="MobiDB-lite"/>
    </source>
</evidence>
<dbReference type="AlphaFoldDB" id="A0A835F3V8"/>